<dbReference type="SUPFAM" id="SSF52218">
    <property type="entry name" value="Flavoproteins"/>
    <property type="match status" value="1"/>
</dbReference>
<evidence type="ECO:0000256" key="1">
    <source>
        <dbReference type="ARBA" id="ARBA00003999"/>
    </source>
</evidence>
<accession>A0A143PGA3</accession>
<dbReference type="GO" id="GO:0010181">
    <property type="term" value="F:FMN binding"/>
    <property type="evidence" value="ECO:0007669"/>
    <property type="project" value="InterPro"/>
</dbReference>
<evidence type="ECO:0000313" key="4">
    <source>
        <dbReference type="EMBL" id="QQS82723.1"/>
    </source>
</evidence>
<reference evidence="4 7" key="2">
    <citation type="submission" date="2021-01" db="EMBL/GenBank/DDBJ databases">
        <title>FDA dAtabase for Regulatory Grade micrObial Sequences (FDA-ARGOS): Supporting development and validation of Infectious Disease Dx tests.</title>
        <authorList>
            <person name="Sproer C."/>
            <person name="Gronow S."/>
            <person name="Severitt S."/>
            <person name="Schroder I."/>
            <person name="Tallon L."/>
            <person name="Sadzewicz L."/>
            <person name="Zhao X."/>
            <person name="Boylan J."/>
            <person name="Ott S."/>
            <person name="Bowen H."/>
            <person name="Vavikolanu K."/>
            <person name="Mehta A."/>
            <person name="Aluvathingal J."/>
            <person name="Nadendla S."/>
            <person name="Lowell S."/>
            <person name="Myers T."/>
            <person name="Yan Y."/>
            <person name="Sichtig H."/>
        </authorList>
    </citation>
    <scope>NUCLEOTIDE SEQUENCE [LARGE SCALE GENOMIC DNA]</scope>
    <source>
        <strain evidence="4 7">FDAARGOS_1148</strain>
    </source>
</reference>
<dbReference type="EMBL" id="RQTE01000021">
    <property type="protein sequence ID" value="RZI04510.1"/>
    <property type="molecule type" value="Genomic_DNA"/>
</dbReference>
<organism evidence="5 6">
    <name type="scientific">Staphylococcus condimenti</name>
    <dbReference type="NCBI Taxonomy" id="70255"/>
    <lineage>
        <taxon>Bacteria</taxon>
        <taxon>Bacillati</taxon>
        <taxon>Bacillota</taxon>
        <taxon>Bacilli</taxon>
        <taxon>Bacillales</taxon>
        <taxon>Staphylococcaceae</taxon>
        <taxon>Staphylococcus</taxon>
    </lineage>
</organism>
<dbReference type="EMBL" id="CP068073">
    <property type="protein sequence ID" value="QQS82723.1"/>
    <property type="molecule type" value="Genomic_DNA"/>
</dbReference>
<proteinExistence type="inferred from homology"/>
<comment type="function">
    <text evidence="1 3">Probably involved in ribonucleotide reductase function.</text>
</comment>
<dbReference type="PANTHER" id="PTHR37297">
    <property type="entry name" value="PROTEIN NRDI"/>
    <property type="match status" value="1"/>
</dbReference>
<dbReference type="Gene3D" id="3.40.50.360">
    <property type="match status" value="1"/>
</dbReference>
<gene>
    <name evidence="3 5" type="primary">nrdI</name>
    <name evidence="5" type="ORF">EIG99_01045</name>
    <name evidence="4" type="ORF">I6J05_12740</name>
</gene>
<dbReference type="AlphaFoldDB" id="A0A143PGA3"/>
<dbReference type="OrthoDB" id="350535at2"/>
<dbReference type="RefSeq" id="WP_047132780.1">
    <property type="nucleotide sequence ID" value="NZ_CP015114.1"/>
</dbReference>
<reference evidence="5 6" key="1">
    <citation type="submission" date="2018-11" db="EMBL/GenBank/DDBJ databases">
        <title>Genomic profiling of Staphylococcus species from a Poultry farm system in KwaZulu-Natal, South Africa.</title>
        <authorList>
            <person name="Amoako D.G."/>
            <person name="Somboro A.M."/>
            <person name="Abia A.L.K."/>
            <person name="Bester L.A."/>
            <person name="Essack S.Y."/>
        </authorList>
    </citation>
    <scope>NUCLEOTIDE SEQUENCE [LARGE SCALE GENOMIC DNA]</scope>
    <source>
        <strain evidence="5 6">SA11</strain>
    </source>
</reference>
<evidence type="ECO:0000313" key="5">
    <source>
        <dbReference type="EMBL" id="RZI04510.1"/>
    </source>
</evidence>
<dbReference type="PIRSF" id="PIRSF005087">
    <property type="entry name" value="NrdI"/>
    <property type="match status" value="1"/>
</dbReference>
<dbReference type="InterPro" id="IPR020852">
    <property type="entry name" value="RNR_Ib_NrdI_bac"/>
</dbReference>
<dbReference type="KEGG" id="scv:A4G25_05785"/>
<evidence type="ECO:0000313" key="6">
    <source>
        <dbReference type="Proteomes" id="UP000293854"/>
    </source>
</evidence>
<dbReference type="PANTHER" id="PTHR37297:SF1">
    <property type="entry name" value="PROTEIN NRDI"/>
    <property type="match status" value="1"/>
</dbReference>
<evidence type="ECO:0000256" key="3">
    <source>
        <dbReference type="HAMAP-Rule" id="MF_00128"/>
    </source>
</evidence>
<dbReference type="GeneID" id="93727369"/>
<dbReference type="HAMAP" id="MF_00128">
    <property type="entry name" value="NrdI"/>
    <property type="match status" value="1"/>
</dbReference>
<keyword evidence="7" id="KW-1185">Reference proteome</keyword>
<protein>
    <recommendedName>
        <fullName evidence="3">Protein NrdI</fullName>
    </recommendedName>
</protein>
<dbReference type="Proteomes" id="UP000293854">
    <property type="component" value="Unassembled WGS sequence"/>
</dbReference>
<sequence>MKVVYFSFTGNVRRFIARSGFEDTLEITNDNCAEVRIDEPYILVTSTIGFGEVPDVVQTFLQHNGTMIRGVVGSGNRNWGQNFAKASDTISKDYMVPLLMKFEVQGTKKDVEEFKDKVGHFYEDNERKAI</sequence>
<evidence type="ECO:0000256" key="2">
    <source>
        <dbReference type="ARBA" id="ARBA00009942"/>
    </source>
</evidence>
<dbReference type="InterPro" id="IPR029039">
    <property type="entry name" value="Flavoprotein-like_sf"/>
</dbReference>
<dbReference type="NCBIfam" id="TIGR00333">
    <property type="entry name" value="nrdI"/>
    <property type="match status" value="1"/>
</dbReference>
<evidence type="ECO:0000313" key="7">
    <source>
        <dbReference type="Proteomes" id="UP000595942"/>
    </source>
</evidence>
<name>A0A143PGA3_9STAP</name>
<comment type="similarity">
    <text evidence="2 3">Belongs to the NrdI family.</text>
</comment>
<dbReference type="Pfam" id="PF07972">
    <property type="entry name" value="Flavodoxin_NdrI"/>
    <property type="match status" value="1"/>
</dbReference>
<dbReference type="Proteomes" id="UP000595942">
    <property type="component" value="Chromosome"/>
</dbReference>
<dbReference type="InterPro" id="IPR004465">
    <property type="entry name" value="RNR_NrdI"/>
</dbReference>